<reference evidence="3" key="1">
    <citation type="submission" date="2017-06" db="EMBL/GenBank/DDBJ databases">
        <authorList>
            <person name="Varghese N."/>
            <person name="Submissions S."/>
        </authorList>
    </citation>
    <scope>NUCLEOTIDE SEQUENCE [LARGE SCALE GENOMIC DNA]</scope>
    <source>
        <strain evidence="3">DSM 22348</strain>
    </source>
</reference>
<organism evidence="2 3">
    <name type="scientific">Pseudomonas japonica</name>
    <dbReference type="NCBI Taxonomy" id="256466"/>
    <lineage>
        <taxon>Bacteria</taxon>
        <taxon>Pseudomonadati</taxon>
        <taxon>Pseudomonadota</taxon>
        <taxon>Gammaproteobacteria</taxon>
        <taxon>Pseudomonadales</taxon>
        <taxon>Pseudomonadaceae</taxon>
        <taxon>Pseudomonas</taxon>
    </lineage>
</organism>
<dbReference type="AlphaFoldDB" id="A0A239L8L7"/>
<dbReference type="Proteomes" id="UP000198407">
    <property type="component" value="Unassembled WGS sequence"/>
</dbReference>
<dbReference type="RefSeq" id="WP_042129684.1">
    <property type="nucleotide sequence ID" value="NZ_FZOL01000033.1"/>
</dbReference>
<keyword evidence="3" id="KW-1185">Reference proteome</keyword>
<dbReference type="OrthoDB" id="1115105at2"/>
<dbReference type="InterPro" id="IPR037401">
    <property type="entry name" value="SnoaL-like"/>
</dbReference>
<feature type="domain" description="SnoaL-like" evidence="1">
    <location>
        <begin position="7"/>
        <end position="104"/>
    </location>
</feature>
<protein>
    <submittedName>
        <fullName evidence="2">SnoaL-like domain-containing protein</fullName>
    </submittedName>
</protein>
<dbReference type="Gene3D" id="3.10.450.50">
    <property type="match status" value="1"/>
</dbReference>
<gene>
    <name evidence="2" type="ORF">SAMN05444352_13338</name>
</gene>
<evidence type="ECO:0000259" key="1">
    <source>
        <dbReference type="Pfam" id="PF12680"/>
    </source>
</evidence>
<dbReference type="Pfam" id="PF12680">
    <property type="entry name" value="SnoaL_2"/>
    <property type="match status" value="1"/>
</dbReference>
<name>A0A239L8L7_9PSED</name>
<dbReference type="SUPFAM" id="SSF54427">
    <property type="entry name" value="NTF2-like"/>
    <property type="match status" value="1"/>
</dbReference>
<evidence type="ECO:0000313" key="3">
    <source>
        <dbReference type="Proteomes" id="UP000198407"/>
    </source>
</evidence>
<sequence length="140" mass="16395">MSLYLERFVERFSLLNAGNLEPLEKLYSADIVFRDPLHQIHGLPALRDYFAQLYANVRELRYDIHDSSEIRPGEGYLRWTLHFRHPRLDGGRLISLDGCSHLQWDERVHRHQDFFDAGALLYEHVPVLGSVIAWLKGRLA</sequence>
<dbReference type="STRING" id="1215104.GCA_000730585_00508"/>
<proteinExistence type="predicted"/>
<accession>A0A239L8L7</accession>
<dbReference type="InterPro" id="IPR032710">
    <property type="entry name" value="NTF2-like_dom_sf"/>
</dbReference>
<dbReference type="EMBL" id="FZOL01000033">
    <property type="protein sequence ID" value="SNT26956.1"/>
    <property type="molecule type" value="Genomic_DNA"/>
</dbReference>
<evidence type="ECO:0000313" key="2">
    <source>
        <dbReference type="EMBL" id="SNT26956.1"/>
    </source>
</evidence>